<dbReference type="EMBL" id="FOJT01000002">
    <property type="protein sequence ID" value="SFA89810.1"/>
    <property type="molecule type" value="Genomic_DNA"/>
</dbReference>
<evidence type="ECO:0000256" key="1">
    <source>
        <dbReference type="SAM" id="Phobius"/>
    </source>
</evidence>
<accession>A0A1I0WNR8</accession>
<feature type="transmembrane region" description="Helical" evidence="1">
    <location>
        <begin position="159"/>
        <end position="180"/>
    </location>
</feature>
<dbReference type="AlphaFoldDB" id="A0A1I0WNR8"/>
<keyword evidence="1" id="KW-0812">Transmembrane</keyword>
<dbReference type="RefSeq" id="WP_091474306.1">
    <property type="nucleotide sequence ID" value="NZ_FOJT01000002.1"/>
</dbReference>
<reference evidence="3" key="1">
    <citation type="submission" date="2016-10" db="EMBL/GenBank/DDBJ databases">
        <authorList>
            <person name="Varghese N."/>
            <person name="Submissions S."/>
        </authorList>
    </citation>
    <scope>NUCLEOTIDE SEQUENCE [LARGE SCALE GENOMIC DNA]</scope>
    <source>
        <strain evidence="3">DSM 21789</strain>
    </source>
</reference>
<keyword evidence="1" id="KW-1133">Transmembrane helix</keyword>
<sequence length="215" mass="24986">MTKYDFEFNDTKFAFRLFMICLITFIALLFITLQLNLNFLILITISLGIPILIFWLNRKKIPKKGFATISDCEIEFNLNGAEEKINLNEIKNYQIHIYNGTTLNIKLKSGKKIGIVSNSNFCNPMKFDVFCQELENKIEKYKTENNIELIRKKSFFEQVWLFPFLVIITSILIISVLIAVFKGMELKPSIFISLAPLSTLWGGYLSTKNRMKNKI</sequence>
<feature type="transmembrane region" description="Helical" evidence="1">
    <location>
        <begin position="39"/>
        <end position="56"/>
    </location>
</feature>
<proteinExistence type="predicted"/>
<gene>
    <name evidence="2" type="ORF">SAMN05660845_0864</name>
</gene>
<feature type="transmembrane region" description="Helical" evidence="1">
    <location>
        <begin position="186"/>
        <end position="205"/>
    </location>
</feature>
<dbReference type="STRING" id="498292.SAMN05660845_0864"/>
<protein>
    <submittedName>
        <fullName evidence="2">Uncharacterized protein</fullName>
    </submittedName>
</protein>
<keyword evidence="3" id="KW-1185">Reference proteome</keyword>
<evidence type="ECO:0000313" key="3">
    <source>
        <dbReference type="Proteomes" id="UP000199604"/>
    </source>
</evidence>
<dbReference type="Proteomes" id="UP000199604">
    <property type="component" value="Unassembled WGS sequence"/>
</dbReference>
<evidence type="ECO:0000313" key="2">
    <source>
        <dbReference type="EMBL" id="SFA89810.1"/>
    </source>
</evidence>
<dbReference type="OrthoDB" id="1356532at2"/>
<name>A0A1I0WNR8_9FLAO</name>
<organism evidence="2 3">
    <name type="scientific">Flavobacterium swingsii</name>
    <dbReference type="NCBI Taxonomy" id="498292"/>
    <lineage>
        <taxon>Bacteria</taxon>
        <taxon>Pseudomonadati</taxon>
        <taxon>Bacteroidota</taxon>
        <taxon>Flavobacteriia</taxon>
        <taxon>Flavobacteriales</taxon>
        <taxon>Flavobacteriaceae</taxon>
        <taxon>Flavobacterium</taxon>
    </lineage>
</organism>
<keyword evidence="1" id="KW-0472">Membrane</keyword>
<feature type="transmembrane region" description="Helical" evidence="1">
    <location>
        <begin position="13"/>
        <end position="33"/>
    </location>
</feature>